<accession>A0ABW2P5J4</accession>
<dbReference type="Proteomes" id="UP001596496">
    <property type="component" value="Unassembled WGS sequence"/>
</dbReference>
<feature type="region of interest" description="Disordered" evidence="1">
    <location>
        <begin position="158"/>
        <end position="184"/>
    </location>
</feature>
<name>A0ABW2P5J4_9ACTN</name>
<evidence type="ECO:0000256" key="2">
    <source>
        <dbReference type="SAM" id="SignalP"/>
    </source>
</evidence>
<keyword evidence="2" id="KW-0732">Signal</keyword>
<sequence length="184" mass="20717">MRRINGRSLSVYIGAAMTAGVLMAPALPAQADSHPGTSEDGSQVDFAFPSAPEGGGGGEVPEKKPRKEVRKHYVKRPHKHYKQHAYKPEHGKTDVYDVYGGGGGGGGGRGHHGHHRHYHNGHFADDIYHTRHMRRFHSFNEARESLRRDARDWFRHKPEKAHSHEVHVKHEKPVAKKDAARRVE</sequence>
<dbReference type="EMBL" id="JBHTCG010000007">
    <property type="protein sequence ID" value="MFC7383063.1"/>
    <property type="molecule type" value="Genomic_DNA"/>
</dbReference>
<dbReference type="RefSeq" id="WP_380826467.1">
    <property type="nucleotide sequence ID" value="NZ_JBHTCG010000007.1"/>
</dbReference>
<feature type="compositionally biased region" description="Basic residues" evidence="1">
    <location>
        <begin position="66"/>
        <end position="83"/>
    </location>
</feature>
<reference evidence="4" key="1">
    <citation type="journal article" date="2019" name="Int. J. Syst. Evol. Microbiol.">
        <title>The Global Catalogue of Microorganisms (GCM) 10K type strain sequencing project: providing services to taxonomists for standard genome sequencing and annotation.</title>
        <authorList>
            <consortium name="The Broad Institute Genomics Platform"/>
            <consortium name="The Broad Institute Genome Sequencing Center for Infectious Disease"/>
            <person name="Wu L."/>
            <person name="Ma J."/>
        </authorList>
    </citation>
    <scope>NUCLEOTIDE SEQUENCE [LARGE SCALE GENOMIC DNA]</scope>
    <source>
        <strain evidence="4">CECT 7649</strain>
    </source>
</reference>
<feature type="chain" id="PRO_5046243138" evidence="2">
    <location>
        <begin position="32"/>
        <end position="184"/>
    </location>
</feature>
<evidence type="ECO:0000313" key="3">
    <source>
        <dbReference type="EMBL" id="MFC7383063.1"/>
    </source>
</evidence>
<feature type="signal peptide" evidence="2">
    <location>
        <begin position="1"/>
        <end position="31"/>
    </location>
</feature>
<protein>
    <submittedName>
        <fullName evidence="3">Uncharacterized protein</fullName>
    </submittedName>
</protein>
<keyword evidence="4" id="KW-1185">Reference proteome</keyword>
<feature type="region of interest" description="Disordered" evidence="1">
    <location>
        <begin position="30"/>
        <end position="83"/>
    </location>
</feature>
<proteinExistence type="predicted"/>
<evidence type="ECO:0000313" key="4">
    <source>
        <dbReference type="Proteomes" id="UP001596496"/>
    </source>
</evidence>
<evidence type="ECO:0000256" key="1">
    <source>
        <dbReference type="SAM" id="MobiDB-lite"/>
    </source>
</evidence>
<organism evidence="3 4">
    <name type="scientific">Sphaerisporangium rhizosphaerae</name>
    <dbReference type="NCBI Taxonomy" id="2269375"/>
    <lineage>
        <taxon>Bacteria</taxon>
        <taxon>Bacillati</taxon>
        <taxon>Actinomycetota</taxon>
        <taxon>Actinomycetes</taxon>
        <taxon>Streptosporangiales</taxon>
        <taxon>Streptosporangiaceae</taxon>
        <taxon>Sphaerisporangium</taxon>
    </lineage>
</organism>
<comment type="caution">
    <text evidence="3">The sequence shown here is derived from an EMBL/GenBank/DDBJ whole genome shotgun (WGS) entry which is preliminary data.</text>
</comment>
<gene>
    <name evidence="3" type="ORF">ACFQSB_12655</name>
</gene>